<organism evidence="2 3">
    <name type="scientific">Pedobacter africanus</name>
    <dbReference type="NCBI Taxonomy" id="151894"/>
    <lineage>
        <taxon>Bacteria</taxon>
        <taxon>Pseudomonadati</taxon>
        <taxon>Bacteroidota</taxon>
        <taxon>Sphingobacteriia</taxon>
        <taxon>Sphingobacteriales</taxon>
        <taxon>Sphingobacteriaceae</taxon>
        <taxon>Pedobacter</taxon>
    </lineage>
</organism>
<evidence type="ECO:0000313" key="3">
    <source>
        <dbReference type="Proteomes" id="UP000192756"/>
    </source>
</evidence>
<dbReference type="OrthoDB" id="978645at2"/>
<feature type="chain" id="PRO_5012031879" description="Outer membrane protein beta-barrel domain-containing protein" evidence="1">
    <location>
        <begin position="27"/>
        <end position="160"/>
    </location>
</feature>
<protein>
    <recommendedName>
        <fullName evidence="4">Outer membrane protein beta-barrel domain-containing protein</fullName>
    </recommendedName>
</protein>
<dbReference type="AlphaFoldDB" id="A0A1W2BYN0"/>
<evidence type="ECO:0000313" key="2">
    <source>
        <dbReference type="EMBL" id="SMC77608.1"/>
    </source>
</evidence>
<sequence>MIMKKLLFTVIAVAAFFTLTTNEASAQDYKNAIGGRFGNANGVSFKTGLNKGAMLELIGNFRSNSGVKYANLTGLYEVYNPIGGAEGLHWFYGAGATIGSYKVKGFDGDIYLSANGVLGLDYKFKGAPINLSLDWIPALQITPDTGFWGGDIGLGVRFTF</sequence>
<feature type="signal peptide" evidence="1">
    <location>
        <begin position="1"/>
        <end position="26"/>
    </location>
</feature>
<keyword evidence="1" id="KW-0732">Signal</keyword>
<reference evidence="3" key="1">
    <citation type="submission" date="2017-04" db="EMBL/GenBank/DDBJ databases">
        <authorList>
            <person name="Varghese N."/>
            <person name="Submissions S."/>
        </authorList>
    </citation>
    <scope>NUCLEOTIDE SEQUENCE [LARGE SCALE GENOMIC DNA]</scope>
    <source>
        <strain evidence="3">DSM 12126</strain>
    </source>
</reference>
<evidence type="ECO:0000256" key="1">
    <source>
        <dbReference type="SAM" id="SignalP"/>
    </source>
</evidence>
<name>A0A1W2BYN0_9SPHI</name>
<evidence type="ECO:0008006" key="4">
    <source>
        <dbReference type="Google" id="ProtNLM"/>
    </source>
</evidence>
<keyword evidence="3" id="KW-1185">Reference proteome</keyword>
<gene>
    <name evidence="2" type="ORF">SAMN04488524_2725</name>
</gene>
<dbReference type="EMBL" id="FWXT01000001">
    <property type="protein sequence ID" value="SMC77608.1"/>
    <property type="molecule type" value="Genomic_DNA"/>
</dbReference>
<dbReference type="Proteomes" id="UP000192756">
    <property type="component" value="Unassembled WGS sequence"/>
</dbReference>
<proteinExistence type="predicted"/>
<dbReference type="STRING" id="151894.SAMN04488524_2725"/>
<accession>A0A1W2BYN0</accession>